<feature type="compositionally biased region" description="Low complexity" evidence="3">
    <location>
        <begin position="463"/>
        <end position="472"/>
    </location>
</feature>
<dbReference type="FunFam" id="1.20.58.2010:FF:000001">
    <property type="entry name" value="Rop guanine nucleotide exchange factor 14"/>
    <property type="match status" value="1"/>
</dbReference>
<feature type="region of interest" description="Disordered" evidence="3">
    <location>
        <begin position="31"/>
        <end position="100"/>
    </location>
</feature>
<dbReference type="InterPro" id="IPR005512">
    <property type="entry name" value="PRONE_dom"/>
</dbReference>
<feature type="compositionally biased region" description="Pro residues" evidence="3">
    <location>
        <begin position="80"/>
        <end position="95"/>
    </location>
</feature>
<sequence length="505" mass="56321">MVRALEEEKEHLRAKLGQFKGMFDGIRQTKSLVIETNGGPSSPSDRLSKSQASSPQTDPNDQQQEQPVPPSSDSERAEPSRPPPSDPPAPQPRGPPSDLDMMKEKFAKLLLGEDMSGGGKGVSSALALSNAITNLAASAFGEQKRLEPMAPDTKARWKKEIDWLLSVTDHIVEFVPSKQKAKDGSNMEIMITRQRTDLHMNVPALKKLDGMLLDCLDNFKDQNEFYYEKGPSNNEKWWIPTPKVPPNGLSEVTRKWLQYQKDSVHQVLKAAMAINAQVLTEMEIPESYIEALPKNGRASLGDAMYKSITDDFFDPDVFLQSVDLSSEHKIVDLKNKIEQSVVIWERKMNAKDNKSAWGSAVSMEKREIIEDRAETILLILKHRFPGIPQSDLDISKIQYNRNVGHAILESYSRIIESLAFTVLSRIDDVMLIDSQARGGDEEDAKTTLLDFMDWEPDTKNADADANANGNGDAPPPVKATTIITNKRFLDKLETLSGLKSPSSRH</sequence>
<dbReference type="PROSITE" id="PS51334">
    <property type="entry name" value="PRONE"/>
    <property type="match status" value="1"/>
</dbReference>
<evidence type="ECO:0000256" key="3">
    <source>
        <dbReference type="SAM" id="MobiDB-lite"/>
    </source>
</evidence>
<reference evidence="5" key="1">
    <citation type="submission" date="2018-01" db="EMBL/GenBank/DDBJ databases">
        <authorList>
            <person name="Mao J.F."/>
        </authorList>
    </citation>
    <scope>NUCLEOTIDE SEQUENCE</scope>
    <source>
        <strain evidence="5">Huo1</strain>
        <tissue evidence="5">Leaf</tissue>
    </source>
</reference>
<evidence type="ECO:0000256" key="1">
    <source>
        <dbReference type="ARBA" id="ARBA00022658"/>
    </source>
</evidence>
<protein>
    <recommendedName>
        <fullName evidence="4">PRONE domain-containing protein</fullName>
    </recommendedName>
</protein>
<dbReference type="InterPro" id="IPR038937">
    <property type="entry name" value="RopGEF"/>
</dbReference>
<proteinExistence type="predicted"/>
<dbReference type="Proteomes" id="UP000298416">
    <property type="component" value="Unassembled WGS sequence"/>
</dbReference>
<feature type="domain" description="PRONE" evidence="4">
    <location>
        <begin position="89"/>
        <end position="443"/>
    </location>
</feature>
<keyword evidence="1 2" id="KW-0344">Guanine-nucleotide releasing factor</keyword>
<dbReference type="OrthoDB" id="1053009at2759"/>
<gene>
    <name evidence="5" type="ORF">SASPL_120491</name>
</gene>
<reference evidence="5" key="2">
    <citation type="submission" date="2020-08" db="EMBL/GenBank/DDBJ databases">
        <title>Plant Genome Project.</title>
        <authorList>
            <person name="Zhang R.-G."/>
        </authorList>
    </citation>
    <scope>NUCLEOTIDE SEQUENCE</scope>
    <source>
        <strain evidence="5">Huo1</strain>
        <tissue evidence="5">Leaf</tissue>
    </source>
</reference>
<feature type="compositionally biased region" description="Polar residues" evidence="3">
    <location>
        <begin position="38"/>
        <end position="66"/>
    </location>
</feature>
<dbReference type="Pfam" id="PF03759">
    <property type="entry name" value="PRONE"/>
    <property type="match status" value="1"/>
</dbReference>
<evidence type="ECO:0000313" key="5">
    <source>
        <dbReference type="EMBL" id="KAG6418289.1"/>
    </source>
</evidence>
<accession>A0A8X8ZWA8</accession>
<evidence type="ECO:0000313" key="6">
    <source>
        <dbReference type="Proteomes" id="UP000298416"/>
    </source>
</evidence>
<dbReference type="PANTHER" id="PTHR33101">
    <property type="entry name" value="ROP GUANINE NUCLEOTIDE EXCHANGE FACTOR 1"/>
    <property type="match status" value="1"/>
</dbReference>
<dbReference type="FunFam" id="1.20.58.2010:FF:000003">
    <property type="entry name" value="Rop guanine nucleotide exchange factor 14"/>
    <property type="match status" value="1"/>
</dbReference>
<evidence type="ECO:0000259" key="4">
    <source>
        <dbReference type="PROSITE" id="PS51334"/>
    </source>
</evidence>
<comment type="caution">
    <text evidence="5">The sequence shown here is derived from an EMBL/GenBank/DDBJ whole genome shotgun (WGS) entry which is preliminary data.</text>
</comment>
<dbReference type="FunFam" id="1.20.58.1310:FF:000001">
    <property type="entry name" value="Rop guanine nucleotide exchange factor 9"/>
    <property type="match status" value="1"/>
</dbReference>
<organism evidence="5">
    <name type="scientific">Salvia splendens</name>
    <name type="common">Scarlet sage</name>
    <dbReference type="NCBI Taxonomy" id="180675"/>
    <lineage>
        <taxon>Eukaryota</taxon>
        <taxon>Viridiplantae</taxon>
        <taxon>Streptophyta</taxon>
        <taxon>Embryophyta</taxon>
        <taxon>Tracheophyta</taxon>
        <taxon>Spermatophyta</taxon>
        <taxon>Magnoliopsida</taxon>
        <taxon>eudicotyledons</taxon>
        <taxon>Gunneridae</taxon>
        <taxon>Pentapetalae</taxon>
        <taxon>asterids</taxon>
        <taxon>lamiids</taxon>
        <taxon>Lamiales</taxon>
        <taxon>Lamiaceae</taxon>
        <taxon>Nepetoideae</taxon>
        <taxon>Mentheae</taxon>
        <taxon>Salviinae</taxon>
        <taxon>Salvia</taxon>
        <taxon>Salvia subgen. Calosphace</taxon>
        <taxon>core Calosphace</taxon>
    </lineage>
</organism>
<name>A0A8X8ZWA8_SALSN</name>
<evidence type="ECO:0000256" key="2">
    <source>
        <dbReference type="PROSITE-ProRule" id="PRU00663"/>
    </source>
</evidence>
<dbReference type="PANTHER" id="PTHR33101:SF70">
    <property type="entry name" value="ROP GUANINE NUCLEOTIDE EXCHANGE FACTOR 12-LIKE"/>
    <property type="match status" value="1"/>
</dbReference>
<keyword evidence="6" id="KW-1185">Reference proteome</keyword>
<dbReference type="EMBL" id="PNBA02000007">
    <property type="protein sequence ID" value="KAG6418289.1"/>
    <property type="molecule type" value="Genomic_DNA"/>
</dbReference>
<dbReference type="Gene3D" id="1.20.58.2010">
    <property type="entry name" value="PRONE domain, subdomain 1"/>
    <property type="match status" value="1"/>
</dbReference>
<dbReference type="GO" id="GO:0005085">
    <property type="term" value="F:guanyl-nucleotide exchange factor activity"/>
    <property type="evidence" value="ECO:0007669"/>
    <property type="project" value="UniProtKB-UniRule"/>
</dbReference>
<dbReference type="AlphaFoldDB" id="A0A8X8ZWA8"/>
<dbReference type="Gene3D" id="1.20.58.1310">
    <property type="entry name" value="PRONE domain, subdomain 2"/>
    <property type="match status" value="1"/>
</dbReference>
<feature type="region of interest" description="Disordered" evidence="3">
    <location>
        <begin position="459"/>
        <end position="478"/>
    </location>
</feature>